<name>A0ABW6PL54_9NOCA</name>
<evidence type="ECO:0000313" key="2">
    <source>
        <dbReference type="Proteomes" id="UP001601444"/>
    </source>
</evidence>
<keyword evidence="2" id="KW-1185">Reference proteome</keyword>
<evidence type="ECO:0000313" key="1">
    <source>
        <dbReference type="EMBL" id="MFF0543125.1"/>
    </source>
</evidence>
<dbReference type="RefSeq" id="WP_387699792.1">
    <property type="nucleotide sequence ID" value="NZ_JBIAMX010000004.1"/>
</dbReference>
<dbReference type="Proteomes" id="UP001601444">
    <property type="component" value="Unassembled WGS sequence"/>
</dbReference>
<gene>
    <name evidence="1" type="ORF">ACFYTF_09815</name>
</gene>
<organism evidence="1 2">
    <name type="scientific">Nocardia thailandica</name>
    <dbReference type="NCBI Taxonomy" id="257275"/>
    <lineage>
        <taxon>Bacteria</taxon>
        <taxon>Bacillati</taxon>
        <taxon>Actinomycetota</taxon>
        <taxon>Actinomycetes</taxon>
        <taxon>Mycobacteriales</taxon>
        <taxon>Nocardiaceae</taxon>
        <taxon>Nocardia</taxon>
    </lineage>
</organism>
<reference evidence="1 2" key="1">
    <citation type="submission" date="2024-10" db="EMBL/GenBank/DDBJ databases">
        <title>The Natural Products Discovery Center: Release of the First 8490 Sequenced Strains for Exploring Actinobacteria Biosynthetic Diversity.</title>
        <authorList>
            <person name="Kalkreuter E."/>
            <person name="Kautsar S.A."/>
            <person name="Yang D."/>
            <person name="Bader C.D."/>
            <person name="Teijaro C.N."/>
            <person name="Fluegel L."/>
            <person name="Davis C.M."/>
            <person name="Simpson J.R."/>
            <person name="Lauterbach L."/>
            <person name="Steele A.D."/>
            <person name="Gui C."/>
            <person name="Meng S."/>
            <person name="Li G."/>
            <person name="Viehrig K."/>
            <person name="Ye F."/>
            <person name="Su P."/>
            <person name="Kiefer A.F."/>
            <person name="Nichols A."/>
            <person name="Cepeda A.J."/>
            <person name="Yan W."/>
            <person name="Fan B."/>
            <person name="Jiang Y."/>
            <person name="Adhikari A."/>
            <person name="Zheng C.-J."/>
            <person name="Schuster L."/>
            <person name="Cowan T.M."/>
            <person name="Smanski M.J."/>
            <person name="Chevrette M.G."/>
            <person name="De Carvalho L.P.S."/>
            <person name="Shen B."/>
        </authorList>
    </citation>
    <scope>NUCLEOTIDE SEQUENCE [LARGE SCALE GENOMIC DNA]</scope>
    <source>
        <strain evidence="1 2">NPDC004045</strain>
    </source>
</reference>
<accession>A0ABW6PL54</accession>
<dbReference type="EMBL" id="JBIAMX010000004">
    <property type="protein sequence ID" value="MFF0543125.1"/>
    <property type="molecule type" value="Genomic_DNA"/>
</dbReference>
<sequence>MASNYGISICAVAAPQLLSASRGVLALQGTGLSGVEIQGSRQRHALLTIPAAMQDKPNGGWRPVAETTGAENPGGFPVFDTHALRVHPANVIRTRHTCRTR</sequence>
<proteinExistence type="predicted"/>
<protein>
    <submittedName>
        <fullName evidence="1">Uncharacterized protein</fullName>
    </submittedName>
</protein>
<comment type="caution">
    <text evidence="1">The sequence shown here is derived from an EMBL/GenBank/DDBJ whole genome shotgun (WGS) entry which is preliminary data.</text>
</comment>